<protein>
    <submittedName>
        <fullName evidence="2">ParA family protein</fullName>
    </submittedName>
</protein>
<dbReference type="InterPro" id="IPR002586">
    <property type="entry name" value="CobQ/CobB/MinD/ParA_Nub-bd_dom"/>
</dbReference>
<proteinExistence type="predicted"/>
<gene>
    <name evidence="2" type="ORF">EAH89_25660</name>
</gene>
<dbReference type="Gene3D" id="3.40.50.300">
    <property type="entry name" value="P-loop containing nucleotide triphosphate hydrolases"/>
    <property type="match status" value="1"/>
</dbReference>
<keyword evidence="3" id="KW-1185">Reference proteome</keyword>
<feature type="domain" description="CobQ/CobB/MinD/ParA nucleotide binding" evidence="1">
    <location>
        <begin position="10"/>
        <end position="138"/>
    </location>
</feature>
<dbReference type="InterPro" id="IPR027417">
    <property type="entry name" value="P-loop_NTPase"/>
</dbReference>
<dbReference type="PANTHER" id="PTHR13696">
    <property type="entry name" value="P-LOOP CONTAINING NUCLEOSIDE TRIPHOSPHATE HYDROLASE"/>
    <property type="match status" value="1"/>
</dbReference>
<dbReference type="PANTHER" id="PTHR13696:SF96">
    <property type="entry name" value="COBQ_COBB_MIND_PARA NUCLEOTIDE BINDING DOMAIN-CONTAINING PROTEIN"/>
    <property type="match status" value="1"/>
</dbReference>
<dbReference type="EMBL" id="RCZP01000043">
    <property type="protein sequence ID" value="TPG46013.1"/>
    <property type="molecule type" value="Genomic_DNA"/>
</dbReference>
<accession>A0A502F9K9</accession>
<organism evidence="2 3">
    <name type="scientific">Muricoccus nepalensis</name>
    <dbReference type="NCBI Taxonomy" id="1854500"/>
    <lineage>
        <taxon>Bacteria</taxon>
        <taxon>Pseudomonadati</taxon>
        <taxon>Pseudomonadota</taxon>
        <taxon>Alphaproteobacteria</taxon>
        <taxon>Acetobacterales</taxon>
        <taxon>Roseomonadaceae</taxon>
        <taxon>Muricoccus</taxon>
    </lineage>
</organism>
<reference evidence="2 3" key="1">
    <citation type="journal article" date="2019" name="Environ. Microbiol.">
        <title>Species interactions and distinct microbial communities in high Arctic permafrost affected cryosols are associated with the CH4 and CO2 gas fluxes.</title>
        <authorList>
            <person name="Altshuler I."/>
            <person name="Hamel J."/>
            <person name="Turney S."/>
            <person name="Magnuson E."/>
            <person name="Levesque R."/>
            <person name="Greer C."/>
            <person name="Whyte L.G."/>
        </authorList>
    </citation>
    <scope>NUCLEOTIDE SEQUENCE [LARGE SCALE GENOMIC DNA]</scope>
    <source>
        <strain evidence="2 3">S9.3B</strain>
    </source>
</reference>
<dbReference type="AlphaFoldDB" id="A0A502F9K9"/>
<dbReference type="Pfam" id="PF01656">
    <property type="entry name" value="CbiA"/>
    <property type="match status" value="1"/>
</dbReference>
<dbReference type="Proteomes" id="UP000317078">
    <property type="component" value="Unassembled WGS sequence"/>
</dbReference>
<evidence type="ECO:0000259" key="1">
    <source>
        <dbReference type="Pfam" id="PF01656"/>
    </source>
</evidence>
<evidence type="ECO:0000313" key="3">
    <source>
        <dbReference type="Proteomes" id="UP000317078"/>
    </source>
</evidence>
<sequence>MRMVCMGTIVTVASGKGGVGKTTVVILLATTLAKRMRVAVIDADPNRRFTEWAGLYEGPAITVRPETDTARLASLPRKLAAEHDVVLLDIAGFGSQALVVAVAAANGVLIPTKSDRGSVLEAAATAELTGGMASTIGREIPCRIITVAFDERLRADAYALDQIRDLGLTRAQSGLRNRTGYKGVTWSGSVPSLGPIAVEGESLADELISLGWVPARSGTDYQPVLQQPIS</sequence>
<comment type="caution">
    <text evidence="2">The sequence shown here is derived from an EMBL/GenBank/DDBJ whole genome shotgun (WGS) entry which is preliminary data.</text>
</comment>
<dbReference type="CDD" id="cd02042">
    <property type="entry name" value="ParAB_family"/>
    <property type="match status" value="1"/>
</dbReference>
<dbReference type="SUPFAM" id="SSF52540">
    <property type="entry name" value="P-loop containing nucleoside triphosphate hydrolases"/>
    <property type="match status" value="1"/>
</dbReference>
<evidence type="ECO:0000313" key="2">
    <source>
        <dbReference type="EMBL" id="TPG46013.1"/>
    </source>
</evidence>
<dbReference type="InterPro" id="IPR050678">
    <property type="entry name" value="DNA_Partitioning_ATPase"/>
</dbReference>
<name>A0A502F9K9_9PROT</name>